<comment type="caution">
    <text evidence="1">The sequence shown here is derived from an EMBL/GenBank/DDBJ whole genome shotgun (WGS) entry which is preliminary data.</text>
</comment>
<keyword evidence="2" id="KW-1185">Reference proteome</keyword>
<organism evidence="1 2">
    <name type="scientific">Blautia wexlerae</name>
    <dbReference type="NCBI Taxonomy" id="418240"/>
    <lineage>
        <taxon>Bacteria</taxon>
        <taxon>Bacillati</taxon>
        <taxon>Bacillota</taxon>
        <taxon>Clostridia</taxon>
        <taxon>Lachnospirales</taxon>
        <taxon>Lachnospiraceae</taxon>
        <taxon>Blautia</taxon>
    </lineage>
</organism>
<accession>A0ABX2GM94</accession>
<sequence>MSSDNRAEESSQVAGWYLTELIRCSLHGEVPGRKPEGCTWEQLWQLARWNHVESMAAPAIRRYSGELPHEPGNIWKQTLDETVYRRVRFDMEREQILTALADRGIACLPLKGILVAGYYPEPGMRWMCDNDILYGYVEPDGAGGWKLRGTDAGEQDHWVQKAQEELVSVMTDLGYEVECLEGNHDSFHKKPFFNFEMHRRLVDAACGLAGYFENPWQRAVRNGEHEFGYHFSDEDEYLFLISHAWKHFHGSGCGIRTLADEYVVLKQKGEMDWDYIHRELAQLGVADFEESLRKTAVNVFSRAGRPDEKDWDMVWYMLGCGTYGTFSNRIRLRMQEHGGSRKSYLAERFWIDEDRMREFYPFFYRHRALRAVLPVYRILKGICIHPGKLLQEWQEVNKYRVKDEEQE</sequence>
<dbReference type="Proteomes" id="UP000822152">
    <property type="component" value="Unassembled WGS sequence"/>
</dbReference>
<name>A0ABX2GM94_9FIRM</name>
<protein>
    <submittedName>
        <fullName evidence="1">Nucleotidyltransferase family protein</fullName>
    </submittedName>
</protein>
<dbReference type="RefSeq" id="WP_173742817.1">
    <property type="nucleotide sequence ID" value="NZ_JAAIPF010000007.1"/>
</dbReference>
<reference evidence="1 2" key="1">
    <citation type="journal article" date="2020" name="Cell Host Microbe">
        <title>Functional and Genomic Variation between Human-Derived Isolates of Lachnospiraceae Reveals Inter- and Intra-Species Diversity.</title>
        <authorList>
            <person name="Sorbara M.T."/>
            <person name="Littmann E.R."/>
            <person name="Fontana E."/>
            <person name="Moody T.U."/>
            <person name="Kohout C.E."/>
            <person name="Gjonbalaj M."/>
            <person name="Eaton V."/>
            <person name="Seok R."/>
            <person name="Leiner I.M."/>
            <person name="Pamer E.G."/>
        </authorList>
    </citation>
    <scope>NUCLEOTIDE SEQUENCE [LARGE SCALE GENOMIC DNA]</scope>
    <source>
        <strain evidence="1 2">MSK.20.11</strain>
    </source>
</reference>
<evidence type="ECO:0000313" key="1">
    <source>
        <dbReference type="EMBL" id="NSF73104.1"/>
    </source>
</evidence>
<dbReference type="EMBL" id="JAAIPF010000007">
    <property type="protein sequence ID" value="NSF73104.1"/>
    <property type="molecule type" value="Genomic_DNA"/>
</dbReference>
<evidence type="ECO:0000313" key="2">
    <source>
        <dbReference type="Proteomes" id="UP000822152"/>
    </source>
</evidence>
<proteinExistence type="predicted"/>
<dbReference type="Pfam" id="PF14907">
    <property type="entry name" value="NTP_transf_5"/>
    <property type="match status" value="2"/>
</dbReference>
<gene>
    <name evidence="1" type="ORF">G4952_04545</name>
</gene>
<dbReference type="InterPro" id="IPR039498">
    <property type="entry name" value="NTP_transf_5"/>
</dbReference>